<gene>
    <name evidence="1" type="ORF">WMSIL1_LOCUS5796</name>
</gene>
<keyword evidence="2" id="KW-1185">Reference proteome</keyword>
<evidence type="ECO:0000313" key="2">
    <source>
        <dbReference type="Proteomes" id="UP000321570"/>
    </source>
</evidence>
<dbReference type="EMBL" id="CABIJS010000199">
    <property type="protein sequence ID" value="VUZ46091.1"/>
    <property type="molecule type" value="Genomic_DNA"/>
</dbReference>
<reference evidence="1 2" key="1">
    <citation type="submission" date="2019-07" db="EMBL/GenBank/DDBJ databases">
        <authorList>
            <person name="Jastrzebski P J."/>
            <person name="Paukszto L."/>
            <person name="Jastrzebski P J."/>
        </authorList>
    </citation>
    <scope>NUCLEOTIDE SEQUENCE [LARGE SCALE GENOMIC DNA]</scope>
    <source>
        <strain evidence="1 2">WMS-il1</strain>
    </source>
</reference>
<dbReference type="PANTHER" id="PTHR45737:SF6">
    <property type="entry name" value="VON WILLEBRAND FACTOR A DOMAIN-CONTAINING PROTEIN 5A"/>
    <property type="match status" value="1"/>
</dbReference>
<dbReference type="Proteomes" id="UP000321570">
    <property type="component" value="Unassembled WGS sequence"/>
</dbReference>
<protein>
    <submittedName>
        <fullName evidence="1">Uncharacterized protein</fullName>
    </submittedName>
</protein>
<name>A0A564YFQ2_HYMDI</name>
<organism evidence="1 2">
    <name type="scientific">Hymenolepis diminuta</name>
    <name type="common">Rat tapeworm</name>
    <dbReference type="NCBI Taxonomy" id="6216"/>
    <lineage>
        <taxon>Eukaryota</taxon>
        <taxon>Metazoa</taxon>
        <taxon>Spiralia</taxon>
        <taxon>Lophotrochozoa</taxon>
        <taxon>Platyhelminthes</taxon>
        <taxon>Cestoda</taxon>
        <taxon>Eucestoda</taxon>
        <taxon>Cyclophyllidea</taxon>
        <taxon>Hymenolepididae</taxon>
        <taxon>Hymenolepis</taxon>
    </lineage>
</organism>
<dbReference type="PANTHER" id="PTHR45737">
    <property type="entry name" value="VON WILLEBRAND FACTOR A DOMAIN-CONTAINING PROTEIN 5A"/>
    <property type="match status" value="1"/>
</dbReference>
<sequence>MAFREPKRPAEHPKDEVVLAAELQEFGGYWNLNEKTAKIFKVDLAKLTSSKPSEAKDDKVWATVLVIAYLRAYMASKRDEWEMLTEKAIDWLKNDQGCSDVEALIQKAERELEKLIKK</sequence>
<accession>A0A564YFQ2</accession>
<evidence type="ECO:0000313" key="1">
    <source>
        <dbReference type="EMBL" id="VUZ46091.1"/>
    </source>
</evidence>
<dbReference type="AlphaFoldDB" id="A0A564YFQ2"/>
<proteinExistence type="predicted"/>